<dbReference type="SMART" id="SM00499">
    <property type="entry name" value="AAI"/>
    <property type="match status" value="1"/>
</dbReference>
<comment type="subcellular location">
    <subcellularLocation>
        <location evidence="1">Cell membrane</location>
        <topology evidence="1">Lipid-anchor</topology>
        <topology evidence="1">GPI-anchor</topology>
    </subcellularLocation>
</comment>
<dbReference type="PANTHER" id="PTHR33044">
    <property type="entry name" value="BIFUNCTIONAL INHIBITOR/LIPID-TRANSFER PROTEIN/SEED STORAGE 2S ALBUMIN SUPERFAMILY PROTEIN-RELATED"/>
    <property type="match status" value="1"/>
</dbReference>
<gene>
    <name evidence="12" type="primary">LOC115734510</name>
</gene>
<name>A0ABM3HHF9_9MYRT</name>
<evidence type="ECO:0000256" key="3">
    <source>
        <dbReference type="ARBA" id="ARBA00022475"/>
    </source>
</evidence>
<dbReference type="InterPro" id="IPR016140">
    <property type="entry name" value="Bifunc_inhib/LTP/seed_store"/>
</dbReference>
<evidence type="ECO:0000256" key="6">
    <source>
        <dbReference type="ARBA" id="ARBA00023157"/>
    </source>
</evidence>
<sequence length="203" mass="21671">MAFHMCPQTSIVTPNKQKRNSLHRLSLSLSRHSPIHPFSSIAGMAKTHAAAAAVLAAVLLATVCSASAQMPAAAPGPAVDECLNNLLNVSDCLTYVEAGSNLTAPEKPCCGELASLVDNHPICLCDLLSKGSSYGFNIDVNRALKLPSVCNVVTPPLSTCAGASPEPRHRLRLPFPCPLFQTRDRTKQSDRIETPSDHSLRHL</sequence>
<dbReference type="Proteomes" id="UP000827889">
    <property type="component" value="Chromosome 6"/>
</dbReference>
<dbReference type="InterPro" id="IPR043325">
    <property type="entry name" value="LTSS"/>
</dbReference>
<keyword evidence="8" id="KW-0449">Lipoprotein</keyword>
<reference evidence="12" key="1">
    <citation type="submission" date="2025-08" db="UniProtKB">
        <authorList>
            <consortium name="RefSeq"/>
        </authorList>
    </citation>
    <scope>IDENTIFICATION</scope>
    <source>
        <tissue evidence="12">Leaf</tissue>
    </source>
</reference>
<feature type="region of interest" description="Disordered" evidence="9">
    <location>
        <begin position="184"/>
        <end position="203"/>
    </location>
</feature>
<dbReference type="CDD" id="cd00010">
    <property type="entry name" value="AAI_LTSS"/>
    <property type="match status" value="1"/>
</dbReference>
<keyword evidence="11" id="KW-1185">Reference proteome</keyword>
<keyword evidence="7" id="KW-0325">Glycoprotein</keyword>
<proteinExistence type="inferred from homology"/>
<evidence type="ECO:0000313" key="11">
    <source>
        <dbReference type="Proteomes" id="UP000827889"/>
    </source>
</evidence>
<keyword evidence="4" id="KW-0472">Membrane</keyword>
<keyword evidence="5" id="KW-0732">Signal</keyword>
<protein>
    <submittedName>
        <fullName evidence="12">Non-specific lipid transfer protein GPI-anchored 12-like isoform X2</fullName>
    </submittedName>
</protein>
<dbReference type="InterPro" id="IPR036312">
    <property type="entry name" value="Bifun_inhib/LTP/seed_sf"/>
</dbReference>
<organism evidence="11 12">
    <name type="scientific">Rhodamnia argentea</name>
    <dbReference type="NCBI Taxonomy" id="178133"/>
    <lineage>
        <taxon>Eukaryota</taxon>
        <taxon>Viridiplantae</taxon>
        <taxon>Streptophyta</taxon>
        <taxon>Embryophyta</taxon>
        <taxon>Tracheophyta</taxon>
        <taxon>Spermatophyta</taxon>
        <taxon>Magnoliopsida</taxon>
        <taxon>eudicotyledons</taxon>
        <taxon>Gunneridae</taxon>
        <taxon>Pentapetalae</taxon>
        <taxon>rosids</taxon>
        <taxon>malvids</taxon>
        <taxon>Myrtales</taxon>
        <taxon>Myrtaceae</taxon>
        <taxon>Myrtoideae</taxon>
        <taxon>Myrteae</taxon>
        <taxon>Australasian group</taxon>
        <taxon>Rhodamnia</taxon>
    </lineage>
</organism>
<dbReference type="GeneID" id="115734510"/>
<evidence type="ECO:0000256" key="2">
    <source>
        <dbReference type="ARBA" id="ARBA00009748"/>
    </source>
</evidence>
<evidence type="ECO:0000256" key="8">
    <source>
        <dbReference type="ARBA" id="ARBA00023288"/>
    </source>
</evidence>
<evidence type="ECO:0000256" key="4">
    <source>
        <dbReference type="ARBA" id="ARBA00022622"/>
    </source>
</evidence>
<evidence type="ECO:0000256" key="5">
    <source>
        <dbReference type="ARBA" id="ARBA00022729"/>
    </source>
</evidence>
<dbReference type="Gene3D" id="1.10.110.10">
    <property type="entry name" value="Plant lipid-transfer and hydrophobic proteins"/>
    <property type="match status" value="1"/>
</dbReference>
<keyword evidence="3" id="KW-1003">Cell membrane</keyword>
<evidence type="ECO:0000313" key="12">
    <source>
        <dbReference type="RefSeq" id="XP_048136035.1"/>
    </source>
</evidence>
<dbReference type="RefSeq" id="XP_048136035.1">
    <property type="nucleotide sequence ID" value="XM_048280078.1"/>
</dbReference>
<comment type="similarity">
    <text evidence="2">Belongs to the plant LTP family.</text>
</comment>
<feature type="domain" description="Bifunctional inhibitor/plant lipid transfer protein/seed storage helical" evidence="10">
    <location>
        <begin position="82"/>
        <end position="160"/>
    </location>
</feature>
<evidence type="ECO:0000256" key="7">
    <source>
        <dbReference type="ARBA" id="ARBA00023180"/>
    </source>
</evidence>
<dbReference type="SUPFAM" id="SSF47699">
    <property type="entry name" value="Bifunctional inhibitor/lipid-transfer protein/seed storage 2S albumin"/>
    <property type="match status" value="1"/>
</dbReference>
<evidence type="ECO:0000256" key="1">
    <source>
        <dbReference type="ARBA" id="ARBA00004609"/>
    </source>
</evidence>
<keyword evidence="6" id="KW-1015">Disulfide bond</keyword>
<evidence type="ECO:0000256" key="9">
    <source>
        <dbReference type="SAM" id="MobiDB-lite"/>
    </source>
</evidence>
<dbReference type="Pfam" id="PF14368">
    <property type="entry name" value="LTP_2"/>
    <property type="match status" value="1"/>
</dbReference>
<evidence type="ECO:0000259" key="10">
    <source>
        <dbReference type="SMART" id="SM00499"/>
    </source>
</evidence>
<accession>A0ABM3HHF9</accession>
<keyword evidence="4" id="KW-0336">GPI-anchor</keyword>